<feature type="region of interest" description="Disordered" evidence="1">
    <location>
        <begin position="207"/>
        <end position="235"/>
    </location>
</feature>
<dbReference type="InParanoid" id="J8ZY64"/>
<proteinExistence type="predicted"/>
<evidence type="ECO:0000313" key="2">
    <source>
        <dbReference type="EMBL" id="EJW04568.1"/>
    </source>
</evidence>
<name>J8ZY64_EDHAE</name>
<dbReference type="AlphaFoldDB" id="J8ZY64"/>
<reference evidence="3" key="2">
    <citation type="submission" date="2015-07" db="EMBL/GenBank/DDBJ databases">
        <title>Contrasting host-pathogen interactions and genome evolution in two generalist and specialist microsporidian pathogens of mosquitoes.</title>
        <authorList>
            <consortium name="The Broad Institute Genomics Platform"/>
            <consortium name="The Broad Institute Genome Sequencing Center for Infectious Disease"/>
            <person name="Cuomo C.A."/>
            <person name="Sanscrainte N.D."/>
            <person name="Goldberg J.M."/>
            <person name="Heiman D."/>
            <person name="Young S."/>
            <person name="Zeng Q."/>
            <person name="Becnel J.J."/>
            <person name="Birren B.W."/>
        </authorList>
    </citation>
    <scope>NUCLEOTIDE SEQUENCE [LARGE SCALE GENOMIC DNA]</scope>
    <source>
        <strain evidence="3">USNM 41457</strain>
    </source>
</reference>
<evidence type="ECO:0000313" key="3">
    <source>
        <dbReference type="Proteomes" id="UP000003163"/>
    </source>
</evidence>
<gene>
    <name evidence="2" type="ORF">EDEG_01217</name>
</gene>
<accession>J8ZY64</accession>
<reference evidence="2 3" key="1">
    <citation type="submission" date="2011-08" db="EMBL/GenBank/DDBJ databases">
        <authorList>
            <person name="Liu Z.J."/>
            <person name="Shi F.L."/>
            <person name="Lu J.Q."/>
            <person name="Li M."/>
            <person name="Wang Z.L."/>
        </authorList>
    </citation>
    <scope>NUCLEOTIDE SEQUENCE [LARGE SCALE GENOMIC DNA]</scope>
    <source>
        <strain evidence="2 3">USNM 41457</strain>
    </source>
</reference>
<protein>
    <submittedName>
        <fullName evidence="2">Uncharacterized protein</fullName>
    </submittedName>
</protein>
<dbReference type="HOGENOM" id="CLU_966521_0_0_1"/>
<dbReference type="VEuPathDB" id="MicrosporidiaDB:EDEG_01217"/>
<dbReference type="Proteomes" id="UP000003163">
    <property type="component" value="Unassembled WGS sequence"/>
</dbReference>
<keyword evidence="3" id="KW-1185">Reference proteome</keyword>
<sequence>MQYFTTSFSNENPTTKYQAQICNPYGKYILKHEFYEFLIEPKTDNSLRYNNIRLGSFFRDYFSLLNTPVFLEKYEHSVSEAEYIVVECDFDSIKSVRKYLNSIKYVKVGAKYGNLQILQVNEEKINKCGNDDIDLQPIMKINEKNKQLNDVIKSSCLDLNNLEKKDNLPTSSEEFSYLNIMHADKNQPKQCERRNSNTIIAPKNWNEKTKSSKKSSCKKSNTEAKTKTNKNAQNNTIQEFEKNLESKIRDRYKSDNIYSKYISEERKQTQKEKNIYVLDRKMKIFYFE</sequence>
<organism evidence="2 3">
    <name type="scientific">Edhazardia aedis (strain USNM 41457)</name>
    <name type="common">Microsporidian parasite</name>
    <dbReference type="NCBI Taxonomy" id="1003232"/>
    <lineage>
        <taxon>Eukaryota</taxon>
        <taxon>Fungi</taxon>
        <taxon>Fungi incertae sedis</taxon>
        <taxon>Microsporidia</taxon>
        <taxon>Edhazardia</taxon>
    </lineage>
</organism>
<dbReference type="EMBL" id="AFBI03000017">
    <property type="protein sequence ID" value="EJW04568.1"/>
    <property type="molecule type" value="Genomic_DNA"/>
</dbReference>
<evidence type="ECO:0000256" key="1">
    <source>
        <dbReference type="SAM" id="MobiDB-lite"/>
    </source>
</evidence>
<comment type="caution">
    <text evidence="2">The sequence shown here is derived from an EMBL/GenBank/DDBJ whole genome shotgun (WGS) entry which is preliminary data.</text>
</comment>